<feature type="domain" description="HD" evidence="1">
    <location>
        <begin position="41"/>
        <end position="122"/>
    </location>
</feature>
<gene>
    <name evidence="2" type="ORF">KC909_04730</name>
</gene>
<comment type="caution">
    <text evidence="2">The sequence shown here is derived from an EMBL/GenBank/DDBJ whole genome shotgun (WGS) entry which is preliminary data.</text>
</comment>
<sequence length="265" mass="30812">MNTQQYISKAKEIILKHDLQKYVDVLIDYWEENPTTLGHGFEHVLKAAVECYLFAAENGYASPEELFVAGLYHDVFRPAEGKDASEDHHEESAEVIKTLFTENNLSTEIKDKLINYLMTQDEWRGKSDTIENEFDLYLFLGERATHTSLMADAYAWASNQFAIQHGGKPIYDSHLRTAYGLVRYQVPVWKIFMNYLHLKGIERGIEAYIGMYNNATNMYFQDKTAEHFDEYLQGQADKVRSLEQEYLAEFIDDPSRIEQLMSLMK</sequence>
<dbReference type="AlphaFoldDB" id="A0A955L5Z7"/>
<protein>
    <submittedName>
        <fullName evidence="2">HD domain-containing protein</fullName>
    </submittedName>
</protein>
<name>A0A955L5Z7_9BACT</name>
<proteinExistence type="predicted"/>
<evidence type="ECO:0000313" key="2">
    <source>
        <dbReference type="EMBL" id="MCA9383647.1"/>
    </source>
</evidence>
<dbReference type="InterPro" id="IPR003607">
    <property type="entry name" value="HD/PDEase_dom"/>
</dbReference>
<dbReference type="EMBL" id="JAGQLK010000105">
    <property type="protein sequence ID" value="MCA9383647.1"/>
    <property type="molecule type" value="Genomic_DNA"/>
</dbReference>
<dbReference type="Pfam" id="PF01966">
    <property type="entry name" value="HD"/>
    <property type="match status" value="1"/>
</dbReference>
<dbReference type="InterPro" id="IPR006674">
    <property type="entry name" value="HD_domain"/>
</dbReference>
<evidence type="ECO:0000259" key="1">
    <source>
        <dbReference type="Pfam" id="PF01966"/>
    </source>
</evidence>
<accession>A0A955L5Z7</accession>
<dbReference type="CDD" id="cd00077">
    <property type="entry name" value="HDc"/>
    <property type="match status" value="1"/>
</dbReference>
<evidence type="ECO:0000313" key="3">
    <source>
        <dbReference type="Proteomes" id="UP000783287"/>
    </source>
</evidence>
<organism evidence="2 3">
    <name type="scientific">Candidatus Dojkabacteria bacterium</name>
    <dbReference type="NCBI Taxonomy" id="2099670"/>
    <lineage>
        <taxon>Bacteria</taxon>
        <taxon>Candidatus Dojkabacteria</taxon>
    </lineage>
</organism>
<dbReference type="SUPFAM" id="SSF109604">
    <property type="entry name" value="HD-domain/PDEase-like"/>
    <property type="match status" value="1"/>
</dbReference>
<reference evidence="2" key="2">
    <citation type="journal article" date="2021" name="Microbiome">
        <title>Successional dynamics and alternative stable states in a saline activated sludge microbial community over 9 years.</title>
        <authorList>
            <person name="Wang Y."/>
            <person name="Ye J."/>
            <person name="Ju F."/>
            <person name="Liu L."/>
            <person name="Boyd J.A."/>
            <person name="Deng Y."/>
            <person name="Parks D.H."/>
            <person name="Jiang X."/>
            <person name="Yin X."/>
            <person name="Woodcroft B.J."/>
            <person name="Tyson G.W."/>
            <person name="Hugenholtz P."/>
            <person name="Polz M.F."/>
            <person name="Zhang T."/>
        </authorList>
    </citation>
    <scope>NUCLEOTIDE SEQUENCE</scope>
    <source>
        <strain evidence="2">HKST-UBA14</strain>
    </source>
</reference>
<dbReference type="Gene3D" id="1.10.3210.10">
    <property type="entry name" value="Hypothetical protein af1432"/>
    <property type="match status" value="1"/>
</dbReference>
<dbReference type="Proteomes" id="UP000783287">
    <property type="component" value="Unassembled WGS sequence"/>
</dbReference>
<reference evidence="2" key="1">
    <citation type="submission" date="2020-04" db="EMBL/GenBank/DDBJ databases">
        <authorList>
            <person name="Zhang T."/>
        </authorList>
    </citation>
    <scope>NUCLEOTIDE SEQUENCE</scope>
    <source>
        <strain evidence="2">HKST-UBA14</strain>
    </source>
</reference>